<dbReference type="Gene3D" id="3.80.10.10">
    <property type="entry name" value="Ribonuclease Inhibitor"/>
    <property type="match status" value="1"/>
</dbReference>
<organism evidence="1 2">
    <name type="scientific">Lunasporangiospora selenospora</name>
    <dbReference type="NCBI Taxonomy" id="979761"/>
    <lineage>
        <taxon>Eukaryota</taxon>
        <taxon>Fungi</taxon>
        <taxon>Fungi incertae sedis</taxon>
        <taxon>Mucoromycota</taxon>
        <taxon>Mortierellomycotina</taxon>
        <taxon>Mortierellomycetes</taxon>
        <taxon>Mortierellales</taxon>
        <taxon>Mortierellaceae</taxon>
        <taxon>Lunasporangiospora</taxon>
    </lineage>
</organism>
<dbReference type="InterPro" id="IPR032675">
    <property type="entry name" value="LRR_dom_sf"/>
</dbReference>
<dbReference type="AlphaFoldDB" id="A0A9P6FPT6"/>
<dbReference type="EMBL" id="JAABOA010002631">
    <property type="protein sequence ID" value="KAF9579615.1"/>
    <property type="molecule type" value="Genomic_DNA"/>
</dbReference>
<comment type="caution">
    <text evidence="1">The sequence shown here is derived from an EMBL/GenBank/DDBJ whole genome shotgun (WGS) entry which is preliminary data.</text>
</comment>
<sequence>MPTIPTALKMVVDLLNRHPRGEAIRFGDWYCIEDSDDEFGDDSYDDHSQYSDDYEREIYDEIGDEEADTFNELELQLRASGYHMITALELPPRQYHSYPAAFLEPLFRSGLPNLQSLRLPEAETSPARDLGLAIRSGCPKLQQFIFTPRAGSGAGYFPEIHNILENCNTLSSISVKGTSIIDEQHLCRHAETLTVLILSYFAEISSATLHKILLQSSVLKVLRLEKAPSALNRDYNDLDFMTGRWSCAGLEVLWLIDCVKFKPRRVMSLLQGHKFYPDSRKHLWTQVGYLSKLQELEIGSTKVAGISDMYKTKELRLGALSKAQNEEEEDNPGLLHLLHGLRNLRVLRVQTDNWPRWILPGQAEVEFMERNWPCFREFSYINHFYPASGESLKDEPQWRWLKRQRQGFVVKGSLNLDEPAWGDGLEETTVETNAN</sequence>
<keyword evidence="2" id="KW-1185">Reference proteome</keyword>
<gene>
    <name evidence="1" type="ORF">BGW38_004059</name>
</gene>
<dbReference type="SUPFAM" id="SSF52047">
    <property type="entry name" value="RNI-like"/>
    <property type="match status" value="1"/>
</dbReference>
<name>A0A9P6FPT6_9FUNG</name>
<dbReference type="OrthoDB" id="2405020at2759"/>
<dbReference type="Proteomes" id="UP000780801">
    <property type="component" value="Unassembled WGS sequence"/>
</dbReference>
<accession>A0A9P6FPT6</accession>
<protein>
    <submittedName>
        <fullName evidence="1">Uncharacterized protein</fullName>
    </submittedName>
</protein>
<proteinExistence type="predicted"/>
<evidence type="ECO:0000313" key="1">
    <source>
        <dbReference type="EMBL" id="KAF9579615.1"/>
    </source>
</evidence>
<evidence type="ECO:0000313" key="2">
    <source>
        <dbReference type="Proteomes" id="UP000780801"/>
    </source>
</evidence>
<reference evidence="1" key="1">
    <citation type="journal article" date="2020" name="Fungal Divers.">
        <title>Resolving the Mortierellaceae phylogeny through synthesis of multi-gene phylogenetics and phylogenomics.</title>
        <authorList>
            <person name="Vandepol N."/>
            <person name="Liber J."/>
            <person name="Desiro A."/>
            <person name="Na H."/>
            <person name="Kennedy M."/>
            <person name="Barry K."/>
            <person name="Grigoriev I.V."/>
            <person name="Miller A.N."/>
            <person name="O'Donnell K."/>
            <person name="Stajich J.E."/>
            <person name="Bonito G."/>
        </authorList>
    </citation>
    <scope>NUCLEOTIDE SEQUENCE</scope>
    <source>
        <strain evidence="1">KOD1015</strain>
    </source>
</reference>